<comment type="caution">
    <text evidence="2">The sequence shown here is derived from an EMBL/GenBank/DDBJ whole genome shotgun (WGS) entry which is preliminary data.</text>
</comment>
<evidence type="ECO:0008006" key="4">
    <source>
        <dbReference type="Google" id="ProtNLM"/>
    </source>
</evidence>
<reference evidence="2 3" key="1">
    <citation type="submission" date="2017-02" db="EMBL/GenBank/DDBJ databases">
        <title>The new phylogeny of genus Mycobacterium.</title>
        <authorList>
            <person name="Tortoli E."/>
            <person name="Trovato A."/>
            <person name="Cirillo D.M."/>
        </authorList>
    </citation>
    <scope>NUCLEOTIDE SEQUENCE [LARGE SCALE GENOMIC DNA]</scope>
    <source>
        <strain evidence="2 3">DSM 45230</strain>
    </source>
</reference>
<dbReference type="Proteomes" id="UP000192319">
    <property type="component" value="Unassembled WGS sequence"/>
</dbReference>
<protein>
    <recommendedName>
        <fullName evidence="4">PE-PGRS family protein</fullName>
    </recommendedName>
</protein>
<evidence type="ECO:0000256" key="1">
    <source>
        <dbReference type="SAM" id="SignalP"/>
    </source>
</evidence>
<feature type="signal peptide" evidence="1">
    <location>
        <begin position="1"/>
        <end position="25"/>
    </location>
</feature>
<evidence type="ECO:0000313" key="3">
    <source>
        <dbReference type="Proteomes" id="UP000192319"/>
    </source>
</evidence>
<accession>A0ABX3RAU6</accession>
<organism evidence="2 3">
    <name type="scientific">Mycobacterium alsense</name>
    <dbReference type="NCBI Taxonomy" id="324058"/>
    <lineage>
        <taxon>Bacteria</taxon>
        <taxon>Bacillati</taxon>
        <taxon>Actinomycetota</taxon>
        <taxon>Actinomycetes</taxon>
        <taxon>Mycobacteriales</taxon>
        <taxon>Mycobacteriaceae</taxon>
        <taxon>Mycobacterium</taxon>
    </lineage>
</organism>
<proteinExistence type="predicted"/>
<feature type="chain" id="PRO_5046404381" description="PE-PGRS family protein" evidence="1">
    <location>
        <begin position="26"/>
        <end position="402"/>
    </location>
</feature>
<evidence type="ECO:0000313" key="2">
    <source>
        <dbReference type="EMBL" id="OQZ91116.1"/>
    </source>
</evidence>
<keyword evidence="1" id="KW-0732">Signal</keyword>
<gene>
    <name evidence="2" type="ORF">BST11_09740</name>
</gene>
<keyword evidence="3" id="KW-1185">Reference proteome</keyword>
<sequence length="402" mass="41811">MVVQLTARRPHISAGIALASAAVIAAGPMTQHLPKLDVTQHLPKVSVAEINLTDAGSSMVDLFAGVESELSSLAGGGAAAAAVPAAYVSNAVNPLQTWANVLPQTLTNIETIANQWLQYPAPVLQQVLANVIQYGVDYITPYRNVANALVTYYTGPGAGNFYGQLARVSTKWGQGQISQAVSTLYGAFITAPLQRLLPLTKTLTIPGLMLQNLTNATNYLLGTGLTTLANAFTSGPATAFNALGGSLQAVYNAQVSGDSLGALTNFLDIPGQMTNAFFNGYATGFGWLNPGQGAFFNGGFISDLVDLIPRQLAQQIVAPNAQNIGQGGTLAAALQNLETVATQGWPSLTPIMNTLTSNLSNIGSQLTGLLQNLPSVLSNLPSMLSTIATGVGTFIINLLRAL</sequence>
<dbReference type="EMBL" id="MVHD01000012">
    <property type="protein sequence ID" value="OQZ91116.1"/>
    <property type="molecule type" value="Genomic_DNA"/>
</dbReference>
<name>A0ABX3RAU6_9MYCO</name>